<keyword evidence="1" id="KW-1133">Transmembrane helix</keyword>
<organism evidence="2 3">
    <name type="scientific">Halobacillus naozhouensis</name>
    <dbReference type="NCBI Taxonomy" id="554880"/>
    <lineage>
        <taxon>Bacteria</taxon>
        <taxon>Bacillati</taxon>
        <taxon>Bacillota</taxon>
        <taxon>Bacilli</taxon>
        <taxon>Bacillales</taxon>
        <taxon>Bacillaceae</taxon>
        <taxon>Halobacillus</taxon>
    </lineage>
</organism>
<keyword evidence="3" id="KW-1185">Reference proteome</keyword>
<feature type="transmembrane region" description="Helical" evidence="1">
    <location>
        <begin position="70"/>
        <end position="87"/>
    </location>
</feature>
<feature type="transmembrane region" description="Helical" evidence="1">
    <location>
        <begin position="40"/>
        <end position="58"/>
    </location>
</feature>
<evidence type="ECO:0000313" key="3">
    <source>
        <dbReference type="Proteomes" id="UP001221597"/>
    </source>
</evidence>
<sequence>MTKDLWKSYIFLILSAFVTLSIVAFFFVGFGTDNQSLFQAMYYLILILGIASLIMGFWSFISKQALQKSTIFASVLMVANLLIFLFLF</sequence>
<accession>A0ABY8J6G4</accession>
<keyword evidence="1" id="KW-0472">Membrane</keyword>
<evidence type="ECO:0000256" key="1">
    <source>
        <dbReference type="SAM" id="Phobius"/>
    </source>
</evidence>
<proteinExistence type="predicted"/>
<dbReference type="EMBL" id="CP121671">
    <property type="protein sequence ID" value="WFT77003.1"/>
    <property type="molecule type" value="Genomic_DNA"/>
</dbReference>
<feature type="transmembrane region" description="Helical" evidence="1">
    <location>
        <begin position="9"/>
        <end position="28"/>
    </location>
</feature>
<name>A0ABY8J6G4_9BACI</name>
<protein>
    <submittedName>
        <fullName evidence="2">Uncharacterized protein</fullName>
    </submittedName>
</protein>
<reference evidence="2 3" key="1">
    <citation type="submission" date="2023-04" db="EMBL/GenBank/DDBJ databases">
        <title>Genome sequence of Halobacillus naozhouensis KACC 21980.</title>
        <authorList>
            <person name="Kim S."/>
            <person name="Heo J."/>
            <person name="Kwon S.-W."/>
        </authorList>
    </citation>
    <scope>NUCLEOTIDE SEQUENCE [LARGE SCALE GENOMIC DNA]</scope>
    <source>
        <strain evidence="2 3">KCTC 13234</strain>
    </source>
</reference>
<keyword evidence="1" id="KW-0812">Transmembrane</keyword>
<evidence type="ECO:0000313" key="2">
    <source>
        <dbReference type="EMBL" id="WFT77003.1"/>
    </source>
</evidence>
<gene>
    <name evidence="2" type="ORF">P9989_14695</name>
</gene>
<dbReference type="Proteomes" id="UP001221597">
    <property type="component" value="Chromosome"/>
</dbReference>
<dbReference type="RefSeq" id="WP_283078940.1">
    <property type="nucleotide sequence ID" value="NZ_CP121671.1"/>
</dbReference>